<dbReference type="Pfam" id="PF13426">
    <property type="entry name" value="PAS_9"/>
    <property type="match status" value="1"/>
</dbReference>
<proteinExistence type="predicted"/>
<organism evidence="5 6">
    <name type="scientific">Pseudonocardia oceani</name>
    <dbReference type="NCBI Taxonomy" id="2792013"/>
    <lineage>
        <taxon>Bacteria</taxon>
        <taxon>Bacillati</taxon>
        <taxon>Actinomycetota</taxon>
        <taxon>Actinomycetes</taxon>
        <taxon>Pseudonocardiales</taxon>
        <taxon>Pseudonocardiaceae</taxon>
        <taxon>Pseudonocardia</taxon>
    </lineage>
</organism>
<dbReference type="CDD" id="cd00130">
    <property type="entry name" value="PAS"/>
    <property type="match status" value="1"/>
</dbReference>
<evidence type="ECO:0000256" key="2">
    <source>
        <dbReference type="SAM" id="MobiDB-lite"/>
    </source>
</evidence>
<dbReference type="EMBL" id="JADQDF010000001">
    <property type="protein sequence ID" value="MBW0132446.1"/>
    <property type="molecule type" value="Genomic_DNA"/>
</dbReference>
<reference evidence="5 6" key="1">
    <citation type="submission" date="2020-11" db="EMBL/GenBank/DDBJ databases">
        <title>Pseudonocardia abyssalis sp. nov. and Pseudonocardia oceani sp. nov., description and phylogenomic analysis of two novel actinomycetes isolated from the deep Southern Ocean.</title>
        <authorList>
            <person name="Parra J."/>
        </authorList>
    </citation>
    <scope>NUCLEOTIDE SEQUENCE [LARGE SCALE GENOMIC DNA]</scope>
    <source>
        <strain evidence="5">KRD-185</strain>
        <strain evidence="6">KRD185</strain>
    </source>
</reference>
<dbReference type="PANTHER" id="PTHR43156:SF2">
    <property type="entry name" value="STAGE II SPORULATION PROTEIN E"/>
    <property type="match status" value="1"/>
</dbReference>
<name>A0ABS6UKI4_9PSEU</name>
<comment type="caution">
    <text evidence="5">The sequence shown here is derived from an EMBL/GenBank/DDBJ whole genome shotgun (WGS) entry which is preliminary data.</text>
</comment>
<evidence type="ECO:0000256" key="1">
    <source>
        <dbReference type="ARBA" id="ARBA00022801"/>
    </source>
</evidence>
<dbReference type="Pfam" id="PF07228">
    <property type="entry name" value="SpoIIE"/>
    <property type="match status" value="1"/>
</dbReference>
<feature type="domain" description="PAS" evidence="3">
    <location>
        <begin position="32"/>
        <end position="80"/>
    </location>
</feature>
<dbReference type="SMART" id="SM00091">
    <property type="entry name" value="PAS"/>
    <property type="match status" value="1"/>
</dbReference>
<dbReference type="InterPro" id="IPR052016">
    <property type="entry name" value="Bact_Sigma-Reg"/>
</dbReference>
<evidence type="ECO:0000313" key="5">
    <source>
        <dbReference type="EMBL" id="MBW0132446.1"/>
    </source>
</evidence>
<keyword evidence="6" id="KW-1185">Reference proteome</keyword>
<evidence type="ECO:0000313" key="6">
    <source>
        <dbReference type="Proteomes" id="UP000694300"/>
    </source>
</evidence>
<sequence>MPAAVGARADRRGGPGLRARPVSSAAPVDGPSDDDPADLYDRAPCGLLSTRMDGTITRVNATLLDLLGGRRDELVGRRFVDLLGVGDRIYHETHFAPLLSMQGSVGGIAVELRGRSGRVPVLLSSAVTHDGAGRPTGIRTAVFEAVGRRGYERELLRAREAADRERDSARRLARELQRSLLPPTLPVVPGLELAAHYHPGSDDEVGGDFYDVFPLAGGGWAFFLGDVCGKGAVAAALTSLTRYALRSAAVYDPDPTTVLNTLNTVLRQERRPGVHALCTAVFGRVTPSSDGARVVMGTAGHPAPLVLSGAGGARYLDVAGGQLLGAIDSPAVAVTETDLAPGDTLLLHTDGLTEARTGPGPDDRYEEERLLALAAGLGPVSAAAAVTTVARLLADLGDGVEDDVALLALRASPGHP</sequence>
<keyword evidence="1" id="KW-0378">Hydrolase</keyword>
<dbReference type="PANTHER" id="PTHR43156">
    <property type="entry name" value="STAGE II SPORULATION PROTEIN E-RELATED"/>
    <property type="match status" value="1"/>
</dbReference>
<accession>A0ABS6UKI4</accession>
<dbReference type="EMBL" id="JADQDF010000001">
    <property type="protein sequence ID" value="MBW0126705.1"/>
    <property type="molecule type" value="Genomic_DNA"/>
</dbReference>
<dbReference type="InterPro" id="IPR000014">
    <property type="entry name" value="PAS"/>
</dbReference>
<dbReference type="SMART" id="SM00331">
    <property type="entry name" value="PP2C_SIG"/>
    <property type="match status" value="1"/>
</dbReference>
<gene>
    <name evidence="4" type="ORF">I4I82_03290</name>
    <name evidence="5" type="ORF">I4I82_32900</name>
</gene>
<feature type="region of interest" description="Disordered" evidence="2">
    <location>
        <begin position="1"/>
        <end position="41"/>
    </location>
</feature>
<evidence type="ECO:0000259" key="3">
    <source>
        <dbReference type="PROSITE" id="PS50112"/>
    </source>
</evidence>
<dbReference type="PROSITE" id="PS50112">
    <property type="entry name" value="PAS"/>
    <property type="match status" value="1"/>
</dbReference>
<protein>
    <submittedName>
        <fullName evidence="5">SpoIIE family protein phosphatase</fullName>
    </submittedName>
</protein>
<dbReference type="InterPro" id="IPR001932">
    <property type="entry name" value="PPM-type_phosphatase-like_dom"/>
</dbReference>
<evidence type="ECO:0000313" key="4">
    <source>
        <dbReference type="EMBL" id="MBW0126705.1"/>
    </source>
</evidence>
<dbReference type="Proteomes" id="UP000694300">
    <property type="component" value="Unassembled WGS sequence"/>
</dbReference>